<reference evidence="3" key="1">
    <citation type="submission" date="2014-04" db="EMBL/GenBank/DDBJ databases">
        <title>Evolutionary Origins and Diversification of the Mycorrhizal Mutualists.</title>
        <authorList>
            <consortium name="DOE Joint Genome Institute"/>
            <consortium name="Mycorrhizal Genomics Consortium"/>
            <person name="Kohler A."/>
            <person name="Kuo A."/>
            <person name="Nagy L.G."/>
            <person name="Floudas D."/>
            <person name="Copeland A."/>
            <person name="Barry K.W."/>
            <person name="Cichocki N."/>
            <person name="Veneault-Fourrey C."/>
            <person name="LaButti K."/>
            <person name="Lindquist E.A."/>
            <person name="Lipzen A."/>
            <person name="Lundell T."/>
            <person name="Morin E."/>
            <person name="Murat C."/>
            <person name="Riley R."/>
            <person name="Ohm R."/>
            <person name="Sun H."/>
            <person name="Tunlid A."/>
            <person name="Henrissat B."/>
            <person name="Grigoriev I.V."/>
            <person name="Hibbett D.S."/>
            <person name="Martin F."/>
        </authorList>
    </citation>
    <scope>NUCLEOTIDE SEQUENCE [LARGE SCALE GENOMIC DNA]</scope>
    <source>
        <strain evidence="3">FD-334 SS-4</strain>
    </source>
</reference>
<proteinExistence type="predicted"/>
<evidence type="ECO:0000313" key="2">
    <source>
        <dbReference type="EMBL" id="KJA25604.1"/>
    </source>
</evidence>
<dbReference type="Proteomes" id="UP000054270">
    <property type="component" value="Unassembled WGS sequence"/>
</dbReference>
<accession>A0A0D2P404</accession>
<keyword evidence="3" id="KW-1185">Reference proteome</keyword>
<sequence>MKDVEISGRAPSPHPIITTESGYNNGASPVILIDLTKSPRHQCESPRPEDLQRHDGSPVVHAHAEVTLPAATRVDLTGQSAREIRNSPPAKRLKISTTAPPLDLVDTGKNRDTAPAGSLVVSFSSVPQVIPTTSTHRPVSTAWDMQHSHSEARRVTNDVAANRSGKRKRVEEAVNNEERPSSQPSWSWWRQGDVRWPSPTETRPWRREATKAELQDIDIRRCWEEDWARARQRRSSSLWNSPGAIQKWIEKCDVGLPTAGK</sequence>
<evidence type="ECO:0000313" key="3">
    <source>
        <dbReference type="Proteomes" id="UP000054270"/>
    </source>
</evidence>
<dbReference type="EMBL" id="KN817531">
    <property type="protein sequence ID" value="KJA25604.1"/>
    <property type="molecule type" value="Genomic_DNA"/>
</dbReference>
<dbReference type="AlphaFoldDB" id="A0A0D2P404"/>
<organism evidence="2 3">
    <name type="scientific">Hypholoma sublateritium (strain FD-334 SS-4)</name>
    <dbReference type="NCBI Taxonomy" id="945553"/>
    <lineage>
        <taxon>Eukaryota</taxon>
        <taxon>Fungi</taxon>
        <taxon>Dikarya</taxon>
        <taxon>Basidiomycota</taxon>
        <taxon>Agaricomycotina</taxon>
        <taxon>Agaricomycetes</taxon>
        <taxon>Agaricomycetidae</taxon>
        <taxon>Agaricales</taxon>
        <taxon>Agaricineae</taxon>
        <taxon>Strophariaceae</taxon>
        <taxon>Hypholoma</taxon>
    </lineage>
</organism>
<feature type="region of interest" description="Disordered" evidence="1">
    <location>
        <begin position="131"/>
        <end position="190"/>
    </location>
</feature>
<gene>
    <name evidence="2" type="ORF">HYPSUDRAFT_409128</name>
</gene>
<name>A0A0D2P404_HYPSF</name>
<protein>
    <submittedName>
        <fullName evidence="2">Uncharacterized protein</fullName>
    </submittedName>
</protein>
<feature type="compositionally biased region" description="Low complexity" evidence="1">
    <location>
        <begin position="181"/>
        <end position="190"/>
    </location>
</feature>
<feature type="compositionally biased region" description="Basic and acidic residues" evidence="1">
    <location>
        <begin position="169"/>
        <end position="180"/>
    </location>
</feature>
<evidence type="ECO:0000256" key="1">
    <source>
        <dbReference type="SAM" id="MobiDB-lite"/>
    </source>
</evidence>
<feature type="region of interest" description="Disordered" evidence="1">
    <location>
        <begin position="1"/>
        <end position="26"/>
    </location>
</feature>
<feature type="compositionally biased region" description="Basic and acidic residues" evidence="1">
    <location>
        <begin position="146"/>
        <end position="156"/>
    </location>
</feature>